<dbReference type="RefSeq" id="WP_212965006.1">
    <property type="nucleotide sequence ID" value="NZ_BORB01000001.1"/>
</dbReference>
<gene>
    <name evidence="3" type="ORF">J8TS2_02490</name>
</gene>
<dbReference type="PROSITE" id="PS51724">
    <property type="entry name" value="SPOR"/>
    <property type="match status" value="1"/>
</dbReference>
<keyword evidence="1" id="KW-0472">Membrane</keyword>
<dbReference type="Pfam" id="PF05036">
    <property type="entry name" value="SPOR"/>
    <property type="match status" value="1"/>
</dbReference>
<keyword evidence="4" id="KW-1185">Reference proteome</keyword>
<comment type="caution">
    <text evidence="3">The sequence shown here is derived from an EMBL/GenBank/DDBJ whole genome shotgun (WGS) entry which is preliminary data.</text>
</comment>
<organism evidence="3 4">
    <name type="scientific">Lederbergia ruris</name>
    <dbReference type="NCBI Taxonomy" id="217495"/>
    <lineage>
        <taxon>Bacteria</taxon>
        <taxon>Bacillati</taxon>
        <taxon>Bacillota</taxon>
        <taxon>Bacilli</taxon>
        <taxon>Bacillales</taxon>
        <taxon>Bacillaceae</taxon>
        <taxon>Lederbergia</taxon>
    </lineage>
</organism>
<reference evidence="3 4" key="1">
    <citation type="submission" date="2021-03" db="EMBL/GenBank/DDBJ databases">
        <title>Antimicrobial resistance genes in bacteria isolated from Japanese honey, and their potential for conferring macrolide and lincosamide resistance in the American foulbrood pathogen Paenibacillus larvae.</title>
        <authorList>
            <person name="Okamoto M."/>
            <person name="Kumagai M."/>
            <person name="Kanamori H."/>
            <person name="Takamatsu D."/>
        </authorList>
    </citation>
    <scope>NUCLEOTIDE SEQUENCE [LARGE SCALE GENOMIC DNA]</scope>
    <source>
        <strain evidence="3 4">J8TS2</strain>
    </source>
</reference>
<feature type="domain" description="SPOR" evidence="2">
    <location>
        <begin position="154"/>
        <end position="228"/>
    </location>
</feature>
<evidence type="ECO:0000313" key="4">
    <source>
        <dbReference type="Proteomes" id="UP000679950"/>
    </source>
</evidence>
<dbReference type="EMBL" id="BORB01000001">
    <property type="protein sequence ID" value="GIN55930.1"/>
    <property type="molecule type" value="Genomic_DNA"/>
</dbReference>
<dbReference type="InterPro" id="IPR007730">
    <property type="entry name" value="SPOR-like_dom"/>
</dbReference>
<dbReference type="InterPro" id="IPR036680">
    <property type="entry name" value="SPOR-like_sf"/>
</dbReference>
<keyword evidence="1" id="KW-0812">Transmembrane</keyword>
<proteinExistence type="predicted"/>
<evidence type="ECO:0000313" key="3">
    <source>
        <dbReference type="EMBL" id="GIN55930.1"/>
    </source>
</evidence>
<name>A0ABQ4KD79_9BACI</name>
<evidence type="ECO:0000256" key="1">
    <source>
        <dbReference type="SAM" id="Phobius"/>
    </source>
</evidence>
<protein>
    <recommendedName>
        <fullName evidence="2">SPOR domain-containing protein</fullName>
    </recommendedName>
</protein>
<keyword evidence="1" id="KW-1133">Transmembrane helix</keyword>
<feature type="transmembrane region" description="Helical" evidence="1">
    <location>
        <begin position="96"/>
        <end position="115"/>
    </location>
</feature>
<dbReference type="Proteomes" id="UP000679950">
    <property type="component" value="Unassembled WGS sequence"/>
</dbReference>
<evidence type="ECO:0000259" key="2">
    <source>
        <dbReference type="PROSITE" id="PS51724"/>
    </source>
</evidence>
<dbReference type="SUPFAM" id="SSF110997">
    <property type="entry name" value="Sporulation related repeat"/>
    <property type="match status" value="1"/>
</dbReference>
<accession>A0ABQ4KD79</accession>
<sequence length="341" mass="38000">MTKKENSQRSTIKIKLNGKERPFEEKTVVHDWQAASEETSAASSEEMLEEEFEWILPDEEETEIPEFKINHHTESKKRPYFHRVGNGPFKWGIKKLVVSFVLAITVGILLGTFVLEIMKKEDIQATTTARNPVAAADKPGEEKEKANASYKAKLPAMSVPVLQAGVYSSNENAESAAKELDNQNYATTILEMDGKYSLFIGVAGDLQEAKSWEKNVKESGLADVWAKELSIGEGSIQLASKEQAEQILKEINYYNSIAAEAVKVEMGGNVNEKVLQAGLQLIDSQKDATYQNKEAVNLHEKLQTAVKSLEKSSGNQDEILKVQQALLDYMTIYYQLSSQSS</sequence>
<dbReference type="Gene3D" id="3.30.70.1070">
    <property type="entry name" value="Sporulation related repeat"/>
    <property type="match status" value="1"/>
</dbReference>